<evidence type="ECO:0008006" key="3">
    <source>
        <dbReference type="Google" id="ProtNLM"/>
    </source>
</evidence>
<organism evidence="2">
    <name type="scientific">marine sediment metagenome</name>
    <dbReference type="NCBI Taxonomy" id="412755"/>
    <lineage>
        <taxon>unclassified sequences</taxon>
        <taxon>metagenomes</taxon>
        <taxon>ecological metagenomes</taxon>
    </lineage>
</organism>
<dbReference type="InterPro" id="IPR050483">
    <property type="entry name" value="CoA-transferase_III_domain"/>
</dbReference>
<feature type="non-terminal residue" evidence="2">
    <location>
        <position position="1"/>
    </location>
</feature>
<dbReference type="PANTHER" id="PTHR48207">
    <property type="entry name" value="SUCCINATE--HYDROXYMETHYLGLUTARATE COA-TRANSFERASE"/>
    <property type="match status" value="1"/>
</dbReference>
<keyword evidence="1" id="KW-0808">Transferase</keyword>
<dbReference type="AlphaFoldDB" id="X0TNS6"/>
<dbReference type="InterPro" id="IPR044855">
    <property type="entry name" value="CoA-Trfase_III_dom3_sf"/>
</dbReference>
<name>X0TNS6_9ZZZZ</name>
<gene>
    <name evidence="2" type="ORF">S01H1_28156</name>
</gene>
<dbReference type="Gene3D" id="3.30.1540.10">
    <property type="entry name" value="formyl-coa transferase, domain 3"/>
    <property type="match status" value="1"/>
</dbReference>
<feature type="non-terminal residue" evidence="2">
    <location>
        <position position="279"/>
    </location>
</feature>
<comment type="caution">
    <text evidence="2">The sequence shown here is derived from an EMBL/GenBank/DDBJ whole genome shotgun (WGS) entry which is preliminary data.</text>
</comment>
<evidence type="ECO:0000313" key="2">
    <source>
        <dbReference type="EMBL" id="GAF95208.1"/>
    </source>
</evidence>
<dbReference type="Pfam" id="PF02515">
    <property type="entry name" value="CoA_transf_3"/>
    <property type="match status" value="1"/>
</dbReference>
<dbReference type="GO" id="GO:0008410">
    <property type="term" value="F:CoA-transferase activity"/>
    <property type="evidence" value="ECO:0007669"/>
    <property type="project" value="TreeGrafter"/>
</dbReference>
<dbReference type="PANTHER" id="PTHR48207:SF3">
    <property type="entry name" value="SUCCINATE--HYDROXYMETHYLGLUTARATE COA-TRANSFERASE"/>
    <property type="match status" value="1"/>
</dbReference>
<dbReference type="EMBL" id="BARS01017190">
    <property type="protein sequence ID" value="GAF95208.1"/>
    <property type="molecule type" value="Genomic_DNA"/>
</dbReference>
<proteinExistence type="predicted"/>
<reference evidence="2" key="1">
    <citation type="journal article" date="2014" name="Front. Microbiol.">
        <title>High frequency of phylogenetically diverse reductive dehalogenase-homologous genes in deep subseafloor sedimentary metagenomes.</title>
        <authorList>
            <person name="Kawai M."/>
            <person name="Futagami T."/>
            <person name="Toyoda A."/>
            <person name="Takaki Y."/>
            <person name="Nishi S."/>
            <person name="Hori S."/>
            <person name="Arai W."/>
            <person name="Tsubouchi T."/>
            <person name="Morono Y."/>
            <person name="Uchiyama I."/>
            <person name="Ito T."/>
            <person name="Fujiyama A."/>
            <person name="Inagaki F."/>
            <person name="Takami H."/>
        </authorList>
    </citation>
    <scope>NUCLEOTIDE SEQUENCE</scope>
    <source>
        <strain evidence="2">Expedition CK06-06</strain>
    </source>
</reference>
<sequence>RLVTGPYCAKLLADLGAEVIKIEKPGLGDEARYRAPFVHDKTHPERSLLFLYLNTNKLGVTLDVKDPSGQEKFIELIKWADVLIEDNPPQMLEQLKLTYQDLSKLNPRLVMTSLTPFGQTGPYRHYKAYPINIYQGGGWGYLSPYVTGVEMPLKTGGLFSEYACGLIGAVGTVAALYNQRLTGRGQQVDISKQEAILGLARVQIDRYPNEGVVQGRFYTHRHAVGIFQCQDGYIAEVANQPHQWRALVQLITDSQVEQYEKYLDGDFREQHVPEITQYI</sequence>
<dbReference type="InterPro" id="IPR003673">
    <property type="entry name" value="CoA-Trfase_fam_III"/>
</dbReference>
<dbReference type="SUPFAM" id="SSF89796">
    <property type="entry name" value="CoA-transferase family III (CaiB/BaiF)"/>
    <property type="match status" value="1"/>
</dbReference>
<accession>X0TNS6</accession>
<dbReference type="Gene3D" id="3.40.50.10540">
    <property type="entry name" value="Crotonobetainyl-coa:carnitine coa-transferase, domain 1"/>
    <property type="match status" value="1"/>
</dbReference>
<protein>
    <recommendedName>
        <fullName evidence="3">CoA transferase</fullName>
    </recommendedName>
</protein>
<dbReference type="InterPro" id="IPR023606">
    <property type="entry name" value="CoA-Trfase_III_dom_1_sf"/>
</dbReference>
<evidence type="ECO:0000256" key="1">
    <source>
        <dbReference type="ARBA" id="ARBA00022679"/>
    </source>
</evidence>